<dbReference type="OrthoDB" id="7960540at2"/>
<protein>
    <recommendedName>
        <fullName evidence="1">DUF6129 domain-containing protein</fullName>
    </recommendedName>
</protein>
<dbReference type="RefSeq" id="WP_069005823.1">
    <property type="nucleotide sequence ID" value="NZ_LVJW01000003.1"/>
</dbReference>
<organism evidence="2 3">
    <name type="scientific">Candidatus Thiodiazotropha endoloripes</name>
    <dbReference type="NCBI Taxonomy" id="1818881"/>
    <lineage>
        <taxon>Bacteria</taxon>
        <taxon>Pseudomonadati</taxon>
        <taxon>Pseudomonadota</taxon>
        <taxon>Gammaproteobacteria</taxon>
        <taxon>Chromatiales</taxon>
        <taxon>Sedimenticolaceae</taxon>
        <taxon>Candidatus Thiodiazotropha</taxon>
    </lineage>
</organism>
<dbReference type="EMBL" id="LVJZ01000003">
    <property type="protein sequence ID" value="ODB97835.1"/>
    <property type="molecule type" value="Genomic_DNA"/>
</dbReference>
<name>A0A1E2UTI2_9GAMM</name>
<dbReference type="InterPro" id="IPR046132">
    <property type="entry name" value="DUF6129"/>
</dbReference>
<evidence type="ECO:0000259" key="1">
    <source>
        <dbReference type="Pfam" id="PF19624"/>
    </source>
</evidence>
<evidence type="ECO:0000313" key="3">
    <source>
        <dbReference type="Proteomes" id="UP000094849"/>
    </source>
</evidence>
<evidence type="ECO:0000313" key="2">
    <source>
        <dbReference type="EMBL" id="ODB97835.1"/>
    </source>
</evidence>
<reference evidence="2 3" key="1">
    <citation type="submission" date="2016-03" db="EMBL/GenBank/DDBJ databases">
        <title>Chemosynthetic sulphur-oxidizing symbionts of marine invertebrate animals are capable of nitrogen fixation.</title>
        <authorList>
            <person name="Petersen J.M."/>
            <person name="Kemper A."/>
            <person name="Gruber-Vodicka H."/>
            <person name="Cardini U."/>
            <person name="Geest Mvander."/>
            <person name="Kleiner M."/>
            <person name="Bulgheresi S."/>
            <person name="Fussmann M."/>
            <person name="Herbold C."/>
            <person name="Seah B.K.B."/>
            <person name="Antony C.Paul."/>
            <person name="Liu D."/>
            <person name="Belitz A."/>
            <person name="Weber M."/>
        </authorList>
    </citation>
    <scope>NUCLEOTIDE SEQUENCE [LARGE SCALE GENOMIC DNA]</scope>
    <source>
        <strain evidence="2">G_D</strain>
    </source>
</reference>
<accession>A0A1E2UTI2</accession>
<feature type="domain" description="DUF6129" evidence="1">
    <location>
        <begin position="26"/>
        <end position="73"/>
    </location>
</feature>
<dbReference type="Proteomes" id="UP000094849">
    <property type="component" value="Unassembled WGS sequence"/>
</dbReference>
<dbReference type="AlphaFoldDB" id="A0A1E2UTI2"/>
<dbReference type="Pfam" id="PF19624">
    <property type="entry name" value="DUF6129"/>
    <property type="match status" value="1"/>
</dbReference>
<dbReference type="STRING" id="1818881.A3196_14360"/>
<keyword evidence="3" id="KW-1185">Reference proteome</keyword>
<comment type="caution">
    <text evidence="2">The sequence shown here is derived from an EMBL/GenBank/DDBJ whole genome shotgun (WGS) entry which is preliminary data.</text>
</comment>
<proteinExistence type="predicted"/>
<sequence>MISQAQINDIGGLLKQQMIDESSVNELRQKFPDIHFTYCMDDDVIAALPLHEAETFNLYLIDSRNHCLCFTQDMEIATGIVVAEIEAA</sequence>
<gene>
    <name evidence="2" type="ORF">A3196_14360</name>
</gene>